<sequence>MQAAAPLPFNPADYFTYVLDQEIRAAGLPGGYCGFALELAAAPDLARLQQRLDYLVEHFPRASARIERQGKRYAWIYTDQPIALERHDGGSEGEATQAVLLEVFNRHETRPLALHWIAQGQGGTLLLVWNHPLMDARGAKILLDFLSSDRPESFKESPPLINAKLAQWSWWKKLRLLIKAKRHNHQSNSVDSCLPTTAEDGPQTLGVKVRRYDAEESRRIARLAQQHTGAAGRTLYYLGCFMRAMEQVGPPATKAGYCIPYAFNLRRQGAPTPLFGNHVGCLFARASRAQTRDRQGLFDHLLAEYKQTVREELDLAYLPLMWLGQWLAPARYAKLLRKQHSGGELSSLWFSDVGDLSWGKKGFGGIPVTGLSMMCWMPLPPGLALLAGQLDGKLNLSYSYLQPAVDEAWLEQVMACMDAELLDEAGA</sequence>
<evidence type="ECO:0000313" key="2">
    <source>
        <dbReference type="Proteomes" id="UP000824988"/>
    </source>
</evidence>
<protein>
    <submittedName>
        <fullName evidence="1">Uncharacterized protein</fullName>
    </submittedName>
</protein>
<dbReference type="RefSeq" id="WP_221047208.1">
    <property type="nucleotide sequence ID" value="NZ_AP019782.1"/>
</dbReference>
<reference evidence="1" key="1">
    <citation type="submission" date="2019-06" db="EMBL/GenBank/DDBJ databases">
        <title>Complete genome sequence of Methylogaea oryzae strain JCM16910.</title>
        <authorList>
            <person name="Asakawa S."/>
        </authorList>
    </citation>
    <scope>NUCLEOTIDE SEQUENCE</scope>
    <source>
        <strain evidence="1">E10</strain>
    </source>
</reference>
<dbReference type="AlphaFoldDB" id="A0A8D4VRC5"/>
<dbReference type="Proteomes" id="UP000824988">
    <property type="component" value="Chromosome"/>
</dbReference>
<evidence type="ECO:0000313" key="1">
    <source>
        <dbReference type="EMBL" id="BBL71837.1"/>
    </source>
</evidence>
<accession>A0A8D4VRC5</accession>
<dbReference type="KEGG" id="moz:MoryE10_24430"/>
<keyword evidence="2" id="KW-1185">Reference proteome</keyword>
<proteinExistence type="predicted"/>
<gene>
    <name evidence="1" type="ORF">MoryE10_24430</name>
</gene>
<name>A0A8D4VRC5_9GAMM</name>
<organism evidence="1 2">
    <name type="scientific">Methylogaea oryzae</name>
    <dbReference type="NCBI Taxonomy" id="1295382"/>
    <lineage>
        <taxon>Bacteria</taxon>
        <taxon>Pseudomonadati</taxon>
        <taxon>Pseudomonadota</taxon>
        <taxon>Gammaproteobacteria</taxon>
        <taxon>Methylococcales</taxon>
        <taxon>Methylococcaceae</taxon>
        <taxon>Methylogaea</taxon>
    </lineage>
</organism>
<dbReference type="EMBL" id="AP019782">
    <property type="protein sequence ID" value="BBL71837.1"/>
    <property type="molecule type" value="Genomic_DNA"/>
</dbReference>